<dbReference type="SUPFAM" id="SSF56091">
    <property type="entry name" value="DNA ligase/mRNA capping enzyme, catalytic domain"/>
    <property type="match status" value="1"/>
</dbReference>
<keyword evidence="8" id="KW-1185">Reference proteome</keyword>
<dbReference type="Pfam" id="PF01653">
    <property type="entry name" value="DNA_ligase_aden"/>
    <property type="match status" value="1"/>
</dbReference>
<dbReference type="GO" id="GO:0003911">
    <property type="term" value="F:DNA ligase (NAD+) activity"/>
    <property type="evidence" value="ECO:0007669"/>
    <property type="project" value="UniProtKB-EC"/>
</dbReference>
<evidence type="ECO:0000313" key="7">
    <source>
        <dbReference type="EMBL" id="AUG85262.1"/>
    </source>
</evidence>
<dbReference type="GO" id="GO:0006260">
    <property type="term" value="P:DNA replication"/>
    <property type="evidence" value="ECO:0007669"/>
    <property type="project" value="UniProtKB-KW"/>
</dbReference>
<evidence type="ECO:0000256" key="4">
    <source>
        <dbReference type="ARBA" id="ARBA00023027"/>
    </source>
</evidence>
<dbReference type="SUPFAM" id="SSF50249">
    <property type="entry name" value="Nucleic acid-binding proteins"/>
    <property type="match status" value="1"/>
</dbReference>
<keyword evidence="4" id="KW-0520">NAD</keyword>
<organism evidence="7 8">
    <name type="scientific">Vibrio phage Thalassa</name>
    <dbReference type="NCBI Taxonomy" id="2570301"/>
    <lineage>
        <taxon>Viruses</taxon>
        <taxon>Duplodnaviria</taxon>
        <taxon>Heunggongvirae</taxon>
        <taxon>Uroviricota</taxon>
        <taxon>Caudoviricetes</taxon>
        <taxon>Demerecviridae</taxon>
        <taxon>Ermolyevavirinae</taxon>
        <taxon>Thalassavirus</taxon>
        <taxon>Thalassavirus thalassa</taxon>
    </lineage>
</organism>
<dbReference type="Pfam" id="PF03120">
    <property type="entry name" value="OB_DNA_ligase"/>
    <property type="match status" value="1"/>
</dbReference>
<reference evidence="8" key="1">
    <citation type="submission" date="2017-12" db="EMBL/GenBank/DDBJ databases">
        <authorList>
            <person name="Page C.L."/>
            <person name="McFadden E.F."/>
            <person name="Syed A.X."/>
            <person name="Lafty E.M."/>
            <person name="Hyatt D.A."/>
            <person name="Farronato D.M."/>
            <person name="Dong S.Z."/>
            <person name="Apostolopoulos E.L."/>
            <person name="Broussard G.W."/>
        </authorList>
    </citation>
    <scope>NUCLEOTIDE SEQUENCE [LARGE SCALE GENOMIC DNA]</scope>
</reference>
<evidence type="ECO:0000256" key="5">
    <source>
        <dbReference type="ARBA" id="ARBA00034005"/>
    </source>
</evidence>
<dbReference type="SMART" id="SM00532">
    <property type="entry name" value="LIGANc"/>
    <property type="match status" value="1"/>
</dbReference>
<dbReference type="Gene3D" id="3.30.470.30">
    <property type="entry name" value="DNA ligase/mRNA capping enzyme"/>
    <property type="match status" value="1"/>
</dbReference>
<evidence type="ECO:0000313" key="8">
    <source>
        <dbReference type="Proteomes" id="UP000240962"/>
    </source>
</evidence>
<feature type="domain" description="NAD-dependent DNA ligase N-terminal" evidence="6">
    <location>
        <begin position="2"/>
        <end position="321"/>
    </location>
</feature>
<dbReference type="Gene3D" id="2.40.50.140">
    <property type="entry name" value="Nucleic acid-binding proteins"/>
    <property type="match status" value="1"/>
</dbReference>
<dbReference type="InterPro" id="IPR013839">
    <property type="entry name" value="DNAligase_adenylation"/>
</dbReference>
<dbReference type="EMBL" id="MG649967">
    <property type="protein sequence ID" value="AUG85262.1"/>
    <property type="molecule type" value="Genomic_DNA"/>
</dbReference>
<protein>
    <recommendedName>
        <fullName evidence="1">DNA ligase (NAD(+))</fullName>
        <ecNumber evidence="1">6.5.1.2</ecNumber>
    </recommendedName>
</protein>
<dbReference type="Proteomes" id="UP000240962">
    <property type="component" value="Segment"/>
</dbReference>
<comment type="catalytic activity">
    <reaction evidence="5">
        <text>NAD(+) + (deoxyribonucleotide)n-3'-hydroxyl + 5'-phospho-(deoxyribonucleotide)m = (deoxyribonucleotide)n+m + AMP + beta-nicotinamide D-nucleotide.</text>
        <dbReference type="EC" id="6.5.1.2"/>
    </reaction>
</comment>
<keyword evidence="2 7" id="KW-0436">Ligase</keyword>
<evidence type="ECO:0000256" key="3">
    <source>
        <dbReference type="ARBA" id="ARBA00022705"/>
    </source>
</evidence>
<dbReference type="GO" id="GO:0006281">
    <property type="term" value="P:DNA repair"/>
    <property type="evidence" value="ECO:0007669"/>
    <property type="project" value="InterPro"/>
</dbReference>
<name>A0A2H5BGZ1_9CAUD</name>
<keyword evidence="3" id="KW-0235">DNA replication</keyword>
<sequence length="322" mass="36080">MKQFIAELQRAYYDGEPLISDEEYDALIRRFPDAEVTIGHKGEVAHMFRMWSLEKKYPCRGDELPNLEPYIESPKLDGCAIDCLYINGKLVQGLTRGDGVKGRDITQNLEHLVPAEVDYYAPIMQVTGEVVTTKDIENARNYASGAMNLDNGQEFMTRLMEGGLRFIAYNVQTSSDSCLGAMYQRDMKELEILGFHTILSDNVKKAVEQGLIMTDGLVYRLKRNRAYFAAGFTSKYPKGAFAVKEDDEGEITTIEDIKWQVGASGKVTPVAIVKEVVLEDAKVTRVTLNNVEYMKAMGITHIGQEVRIIRAGGIIPKIVEAF</sequence>
<gene>
    <name evidence="7" type="ORF">THALASSA_60</name>
</gene>
<dbReference type="InterPro" id="IPR004150">
    <property type="entry name" value="NAD_DNA_ligase_OB"/>
</dbReference>
<dbReference type="InterPro" id="IPR012340">
    <property type="entry name" value="NA-bd_OB-fold"/>
</dbReference>
<dbReference type="EC" id="6.5.1.2" evidence="1"/>
<proteinExistence type="predicted"/>
<evidence type="ECO:0000256" key="1">
    <source>
        <dbReference type="ARBA" id="ARBA00012722"/>
    </source>
</evidence>
<evidence type="ECO:0000256" key="2">
    <source>
        <dbReference type="ARBA" id="ARBA00022598"/>
    </source>
</evidence>
<dbReference type="InterPro" id="IPR013840">
    <property type="entry name" value="DNAligase_N"/>
</dbReference>
<accession>A0A2H5BGZ1</accession>
<evidence type="ECO:0000259" key="6">
    <source>
        <dbReference type="SMART" id="SM00532"/>
    </source>
</evidence>